<sequence>MTTPSMVFPTDPWRWTGRTAPRGSSASRRRSRSCSRWAARSEPWASARPPVHHMANPRPGEPTPGSLGSQCCTCSYATSG</sequence>
<organism evidence="2">
    <name type="scientific">Anguilla anguilla</name>
    <name type="common">European freshwater eel</name>
    <name type="synonym">Muraena anguilla</name>
    <dbReference type="NCBI Taxonomy" id="7936"/>
    <lineage>
        <taxon>Eukaryota</taxon>
        <taxon>Metazoa</taxon>
        <taxon>Chordata</taxon>
        <taxon>Craniata</taxon>
        <taxon>Vertebrata</taxon>
        <taxon>Euteleostomi</taxon>
        <taxon>Actinopterygii</taxon>
        <taxon>Neopterygii</taxon>
        <taxon>Teleostei</taxon>
        <taxon>Anguilliformes</taxon>
        <taxon>Anguillidae</taxon>
        <taxon>Anguilla</taxon>
    </lineage>
</organism>
<feature type="region of interest" description="Disordered" evidence="1">
    <location>
        <begin position="1"/>
        <end position="69"/>
    </location>
</feature>
<accession>A0A0E9Q2V5</accession>
<evidence type="ECO:0000256" key="1">
    <source>
        <dbReference type="SAM" id="MobiDB-lite"/>
    </source>
</evidence>
<reference evidence="2" key="1">
    <citation type="submission" date="2014-11" db="EMBL/GenBank/DDBJ databases">
        <authorList>
            <person name="Amaro Gonzalez C."/>
        </authorList>
    </citation>
    <scope>NUCLEOTIDE SEQUENCE</scope>
</reference>
<evidence type="ECO:0000313" key="2">
    <source>
        <dbReference type="EMBL" id="JAH10832.1"/>
    </source>
</evidence>
<dbReference type="EMBL" id="GBXM01097745">
    <property type="protein sequence ID" value="JAH10832.1"/>
    <property type="molecule type" value="Transcribed_RNA"/>
</dbReference>
<reference evidence="2" key="2">
    <citation type="journal article" date="2015" name="Fish Shellfish Immunol.">
        <title>Early steps in the European eel (Anguilla anguilla)-Vibrio vulnificus interaction in the gills: Role of the RtxA13 toxin.</title>
        <authorList>
            <person name="Callol A."/>
            <person name="Pajuelo D."/>
            <person name="Ebbesson L."/>
            <person name="Teles M."/>
            <person name="MacKenzie S."/>
            <person name="Amaro C."/>
        </authorList>
    </citation>
    <scope>NUCLEOTIDE SEQUENCE</scope>
</reference>
<name>A0A0E9Q2V5_ANGAN</name>
<protein>
    <submittedName>
        <fullName evidence="2">Uncharacterized protein</fullName>
    </submittedName>
</protein>
<dbReference type="AlphaFoldDB" id="A0A0E9Q2V5"/>
<proteinExistence type="predicted"/>